<evidence type="ECO:0000313" key="1">
    <source>
        <dbReference type="EMBL" id="ETN80922.1"/>
    </source>
</evidence>
<gene>
    <name evidence="1" type="ORF">NECAME_17965</name>
</gene>
<protein>
    <submittedName>
        <fullName evidence="1">Uncharacterized protein</fullName>
    </submittedName>
</protein>
<dbReference type="Proteomes" id="UP000053676">
    <property type="component" value="Unassembled WGS sequence"/>
</dbReference>
<evidence type="ECO:0000313" key="2">
    <source>
        <dbReference type="Proteomes" id="UP000053676"/>
    </source>
</evidence>
<dbReference type="EMBL" id="KI658917">
    <property type="protein sequence ID" value="ETN80922.1"/>
    <property type="molecule type" value="Genomic_DNA"/>
</dbReference>
<dbReference type="KEGG" id="nai:NECAME_17965"/>
<accession>W2TIS9</accession>
<proteinExistence type="predicted"/>
<organism evidence="1 2">
    <name type="scientific">Necator americanus</name>
    <name type="common">Human hookworm</name>
    <dbReference type="NCBI Taxonomy" id="51031"/>
    <lineage>
        <taxon>Eukaryota</taxon>
        <taxon>Metazoa</taxon>
        <taxon>Ecdysozoa</taxon>
        <taxon>Nematoda</taxon>
        <taxon>Chromadorea</taxon>
        <taxon>Rhabditida</taxon>
        <taxon>Rhabditina</taxon>
        <taxon>Rhabditomorpha</taxon>
        <taxon>Strongyloidea</taxon>
        <taxon>Ancylostomatidae</taxon>
        <taxon>Bunostominae</taxon>
        <taxon>Necator</taxon>
    </lineage>
</organism>
<name>W2TIS9_NECAM</name>
<dbReference type="AlphaFoldDB" id="W2TIS9"/>
<reference evidence="2" key="1">
    <citation type="journal article" date="2014" name="Nat. Genet.">
        <title>Genome of the human hookworm Necator americanus.</title>
        <authorList>
            <person name="Tang Y.T."/>
            <person name="Gao X."/>
            <person name="Rosa B.A."/>
            <person name="Abubucker S."/>
            <person name="Hallsworth-Pepin K."/>
            <person name="Martin J."/>
            <person name="Tyagi R."/>
            <person name="Heizer E."/>
            <person name="Zhang X."/>
            <person name="Bhonagiri-Palsikar V."/>
            <person name="Minx P."/>
            <person name="Warren W.C."/>
            <person name="Wang Q."/>
            <person name="Zhan B."/>
            <person name="Hotez P.J."/>
            <person name="Sternberg P.W."/>
            <person name="Dougall A."/>
            <person name="Gaze S.T."/>
            <person name="Mulvenna J."/>
            <person name="Sotillo J."/>
            <person name="Ranganathan S."/>
            <person name="Rabelo E.M."/>
            <person name="Wilson R.K."/>
            <person name="Felgner P.L."/>
            <person name="Bethony J."/>
            <person name="Hawdon J.M."/>
            <person name="Gasser R.B."/>
            <person name="Loukas A."/>
            <person name="Mitreva M."/>
        </authorList>
    </citation>
    <scope>NUCLEOTIDE SEQUENCE [LARGE SCALE GENOMIC DNA]</scope>
</reference>
<keyword evidence="2" id="KW-1185">Reference proteome</keyword>
<sequence length="99" mass="11506">MSVSYVGNVLFVQHKSKNSIIKGFRNPVRNRIIRTFTRMLLSTILKMKKIGTFNHVELYDGTLLIVPELHIAIKEYLDPEDFVCFDLQGSEQSPKWSYT</sequence>